<gene>
    <name evidence="12" type="primary">LOC113514687</name>
</gene>
<dbReference type="InterPro" id="IPR013087">
    <property type="entry name" value="Znf_C2H2_type"/>
</dbReference>
<dbReference type="SUPFAM" id="SSF57716">
    <property type="entry name" value="Glucocorticoid receptor-like (DNA-binding domain)"/>
    <property type="match status" value="1"/>
</dbReference>
<feature type="binding site" evidence="8">
    <location>
        <position position="24"/>
    </location>
    <ligand>
        <name>Zn(2+)</name>
        <dbReference type="ChEBI" id="CHEBI:29105"/>
    </ligand>
</feature>
<evidence type="ECO:0000259" key="10">
    <source>
        <dbReference type="PROSITE" id="PS51915"/>
    </source>
</evidence>
<feature type="domain" description="C2H2-type" evidence="9">
    <location>
        <begin position="336"/>
        <end position="363"/>
    </location>
</feature>
<evidence type="ECO:0000256" key="5">
    <source>
        <dbReference type="ARBA" id="ARBA00022833"/>
    </source>
</evidence>
<reference evidence="12" key="1">
    <citation type="submission" date="2025-08" db="UniProtKB">
        <authorList>
            <consortium name="RefSeq"/>
        </authorList>
    </citation>
    <scope>IDENTIFICATION</scope>
    <source>
        <tissue evidence="12">Whole larvae</tissue>
    </source>
</reference>
<proteinExistence type="predicted"/>
<dbReference type="PROSITE" id="PS50157">
    <property type="entry name" value="ZINC_FINGER_C2H2_2"/>
    <property type="match status" value="5"/>
</dbReference>
<organism evidence="11 12">
    <name type="scientific">Galleria mellonella</name>
    <name type="common">Greater wax moth</name>
    <dbReference type="NCBI Taxonomy" id="7137"/>
    <lineage>
        <taxon>Eukaryota</taxon>
        <taxon>Metazoa</taxon>
        <taxon>Ecdysozoa</taxon>
        <taxon>Arthropoda</taxon>
        <taxon>Hexapoda</taxon>
        <taxon>Insecta</taxon>
        <taxon>Pterygota</taxon>
        <taxon>Neoptera</taxon>
        <taxon>Endopterygota</taxon>
        <taxon>Lepidoptera</taxon>
        <taxon>Glossata</taxon>
        <taxon>Ditrysia</taxon>
        <taxon>Pyraloidea</taxon>
        <taxon>Pyralidae</taxon>
        <taxon>Galleriinae</taxon>
        <taxon>Galleria</taxon>
    </lineage>
</organism>
<keyword evidence="2 8" id="KW-0479">Metal-binding</keyword>
<evidence type="ECO:0000256" key="8">
    <source>
        <dbReference type="PROSITE-ProRule" id="PRU01263"/>
    </source>
</evidence>
<sequence length="458" mass="51786">MRTYTRKRPEYQVIEGVENLCRLCLAKPEEAIPIFTDQTDVCATLPMRIMICVGLEMVRENCLPNQICKECYKDLESYYSFRKKCEVTYQKLKSHVLAVKEREFKRKAVEQKNNDNNKLIMKKENETIKNAEVEGQHLVLMFNEENQLQVVNVADLNGVFQVSDNNDSQKSTHVTNTNVIDREAEEEVEVQMQDVSTTNAQLSTVQIEAESTDMPTLFSTILFELGILSQHKGNLIVNQDVSTIELEGGDGSCITLELVEEDEEEVIESPPAEPENNNAVEADVVKQKKNNMKFSYPIDKDIKKAKDTRCEVCGKRFSTRSVLARHGRVHSGERPFACRTCGRAFAQRAVLTRHELVHAESRPFKCSQCSKSFTQRGALATHARSHAPPAARPLALHRCPRCPKVFLYASGLSRHVVVVHQGRQYVCNVCCRHFRDKSALLRHVRAAAHAGRAAAPSK</sequence>
<feature type="binding site" evidence="8">
    <location>
        <position position="21"/>
    </location>
    <ligand>
        <name>Zn(2+)</name>
        <dbReference type="ChEBI" id="CHEBI:29105"/>
    </ligand>
</feature>
<dbReference type="GeneID" id="113514687"/>
<dbReference type="PROSITE" id="PS00028">
    <property type="entry name" value="ZINC_FINGER_C2H2_1"/>
    <property type="match status" value="5"/>
</dbReference>
<dbReference type="InterPro" id="IPR036236">
    <property type="entry name" value="Znf_C2H2_sf"/>
</dbReference>
<dbReference type="RefSeq" id="XP_052755486.1">
    <property type="nucleotide sequence ID" value="XM_052899526.1"/>
</dbReference>
<dbReference type="PANTHER" id="PTHR16515:SF66">
    <property type="entry name" value="C2H2-TYPE DOMAIN-CONTAINING PROTEIN"/>
    <property type="match status" value="1"/>
</dbReference>
<name>A0ABM3MVX0_GALME</name>
<keyword evidence="11" id="KW-1185">Reference proteome</keyword>
<keyword evidence="6" id="KW-0539">Nucleus</keyword>
<feature type="binding site" evidence="8">
    <location>
        <position position="68"/>
    </location>
    <ligand>
        <name>Zn(2+)</name>
        <dbReference type="ChEBI" id="CHEBI:29105"/>
    </ligand>
</feature>
<dbReference type="SUPFAM" id="SSF57667">
    <property type="entry name" value="beta-beta-alpha zinc fingers"/>
    <property type="match status" value="3"/>
</dbReference>
<accession>A0ABM3MVX0</accession>
<feature type="domain" description="C2H2-type" evidence="9">
    <location>
        <begin position="397"/>
        <end position="425"/>
    </location>
</feature>
<feature type="domain" description="ZAD" evidence="10">
    <location>
        <begin position="19"/>
        <end position="95"/>
    </location>
</feature>
<dbReference type="Gene3D" id="3.30.160.60">
    <property type="entry name" value="Classic Zinc Finger"/>
    <property type="match status" value="4"/>
</dbReference>
<dbReference type="SMART" id="SM00355">
    <property type="entry name" value="ZnF_C2H2"/>
    <property type="match status" value="5"/>
</dbReference>
<dbReference type="PROSITE" id="PS51915">
    <property type="entry name" value="ZAD"/>
    <property type="match status" value="1"/>
</dbReference>
<feature type="domain" description="C2H2-type" evidence="9">
    <location>
        <begin position="308"/>
        <end position="335"/>
    </location>
</feature>
<dbReference type="InterPro" id="IPR012934">
    <property type="entry name" value="Znf_AD"/>
</dbReference>
<dbReference type="InterPro" id="IPR050331">
    <property type="entry name" value="Zinc_finger"/>
</dbReference>
<dbReference type="Proteomes" id="UP001652740">
    <property type="component" value="Unplaced"/>
</dbReference>
<dbReference type="Gene3D" id="3.40.1800.20">
    <property type="match status" value="1"/>
</dbReference>
<evidence type="ECO:0000259" key="9">
    <source>
        <dbReference type="PROSITE" id="PS50157"/>
    </source>
</evidence>
<feature type="binding site" evidence="8">
    <location>
        <position position="71"/>
    </location>
    <ligand>
        <name>Zn(2+)</name>
        <dbReference type="ChEBI" id="CHEBI:29105"/>
    </ligand>
</feature>
<evidence type="ECO:0000256" key="1">
    <source>
        <dbReference type="ARBA" id="ARBA00004123"/>
    </source>
</evidence>
<comment type="subcellular location">
    <subcellularLocation>
        <location evidence="1">Nucleus</location>
    </subcellularLocation>
</comment>
<evidence type="ECO:0000256" key="4">
    <source>
        <dbReference type="ARBA" id="ARBA00022771"/>
    </source>
</evidence>
<feature type="domain" description="C2H2-type" evidence="9">
    <location>
        <begin position="364"/>
        <end position="391"/>
    </location>
</feature>
<keyword evidence="5 8" id="KW-0862">Zinc</keyword>
<evidence type="ECO:0000256" key="3">
    <source>
        <dbReference type="ARBA" id="ARBA00022737"/>
    </source>
</evidence>
<evidence type="ECO:0000256" key="7">
    <source>
        <dbReference type="PROSITE-ProRule" id="PRU00042"/>
    </source>
</evidence>
<evidence type="ECO:0000256" key="2">
    <source>
        <dbReference type="ARBA" id="ARBA00022723"/>
    </source>
</evidence>
<dbReference type="PANTHER" id="PTHR16515">
    <property type="entry name" value="PR DOMAIN ZINC FINGER PROTEIN"/>
    <property type="match status" value="1"/>
</dbReference>
<keyword evidence="4 7" id="KW-0863">Zinc-finger</keyword>
<dbReference type="Pfam" id="PF07776">
    <property type="entry name" value="zf-AD"/>
    <property type="match status" value="1"/>
</dbReference>
<keyword evidence="3" id="KW-0677">Repeat</keyword>
<evidence type="ECO:0000313" key="11">
    <source>
        <dbReference type="Proteomes" id="UP001652740"/>
    </source>
</evidence>
<evidence type="ECO:0000256" key="6">
    <source>
        <dbReference type="ARBA" id="ARBA00023242"/>
    </source>
</evidence>
<evidence type="ECO:0000313" key="12">
    <source>
        <dbReference type="RefSeq" id="XP_052755486.1"/>
    </source>
</evidence>
<protein>
    <submittedName>
        <fullName evidence="12">Zinc finger protein 449-like isoform X2</fullName>
    </submittedName>
</protein>
<dbReference type="SMART" id="SM00868">
    <property type="entry name" value="zf-AD"/>
    <property type="match status" value="1"/>
</dbReference>
<feature type="domain" description="C2H2-type" evidence="9">
    <location>
        <begin position="425"/>
        <end position="454"/>
    </location>
</feature>
<dbReference type="Pfam" id="PF00096">
    <property type="entry name" value="zf-C2H2"/>
    <property type="match status" value="3"/>
</dbReference>